<name>A0A133ZPN9_9FIRM</name>
<dbReference type="STRING" id="467210.HMPREF1866_01505"/>
<evidence type="ECO:0000259" key="1">
    <source>
        <dbReference type="Pfam" id="PF02492"/>
    </source>
</evidence>
<evidence type="ECO:0000259" key="2">
    <source>
        <dbReference type="Pfam" id="PF21537"/>
    </source>
</evidence>
<dbReference type="InterPro" id="IPR003495">
    <property type="entry name" value="CobW/HypB/UreG_nucleotide-bd"/>
</dbReference>
<feature type="domain" description="CobW/HypB/UreG nucleotide-binding" evidence="1">
    <location>
        <begin position="5"/>
        <end position="172"/>
    </location>
</feature>
<keyword evidence="4" id="KW-1185">Reference proteome</keyword>
<dbReference type="InterPro" id="IPR052955">
    <property type="entry name" value="UPF0703_membrane_permease"/>
</dbReference>
<dbReference type="SUPFAM" id="SSF52540">
    <property type="entry name" value="P-loop containing nucleoside triphosphate hydrolases"/>
    <property type="match status" value="1"/>
</dbReference>
<dbReference type="AlphaFoldDB" id="A0A133ZPN9"/>
<sequence length="313" mass="36144">MEQLPVFVINGFLEAGKTQFMKFTMQQEYFRTDGNTLLIVCEEGEEEYDEELLESTHTTAKYIDDINDLTLQKMEELTKEVNPERILIEWNGLWEQDKLEIPDIWFINQMITIFDTSTLDLYIKNKDLKAYMGKMLRNSELVICNRADDIDEDTLSAYHLQIKAMAPNAEIIFEGEEGEITGDFSINLPYDLDDAKLVIKPEDYGVFYVDTMDRPEKYDGKEVEFTAQVVRPNGIGDDILITGRRAMTCCEADIQFLGFVCKYKGAKNFKNKDWVKVKGKIKFEMNKQYRAKGPVIYADEVLLTGPIDGLVQF</sequence>
<dbReference type="Gene3D" id="3.40.50.300">
    <property type="entry name" value="P-loop containing nucleotide triphosphate hydrolases"/>
    <property type="match status" value="1"/>
</dbReference>
<reference evidence="4" key="1">
    <citation type="submission" date="2016-01" db="EMBL/GenBank/DDBJ databases">
        <authorList>
            <person name="Mitreva M."/>
            <person name="Pepin K.H."/>
            <person name="Mihindukulasuriya K.A."/>
            <person name="Fulton R."/>
            <person name="Fronick C."/>
            <person name="O'Laughlin M."/>
            <person name="Miner T."/>
            <person name="Herter B."/>
            <person name="Rosa B.A."/>
            <person name="Cordes M."/>
            <person name="Tomlinson C."/>
            <person name="Wollam A."/>
            <person name="Palsikar V.B."/>
            <person name="Mardis E.R."/>
            <person name="Wilson R.K."/>
        </authorList>
    </citation>
    <scope>NUCLEOTIDE SEQUENCE [LARGE SCALE GENOMIC DNA]</scope>
    <source>
        <strain evidence="4">DNF00896</strain>
    </source>
</reference>
<dbReference type="Pfam" id="PF21537">
    <property type="entry name" value="DUF1980_C"/>
    <property type="match status" value="1"/>
</dbReference>
<dbReference type="PATRIC" id="fig|467210.3.peg.1489"/>
<proteinExistence type="predicted"/>
<feature type="domain" description="DUF1980" evidence="2">
    <location>
        <begin position="193"/>
        <end position="300"/>
    </location>
</feature>
<dbReference type="OrthoDB" id="9770408at2"/>
<dbReference type="PANTHER" id="PTHR40047:SF1">
    <property type="entry name" value="UPF0703 PROTEIN YCGQ"/>
    <property type="match status" value="1"/>
</dbReference>
<comment type="caution">
    <text evidence="3">The sequence shown here is derived from an EMBL/GenBank/DDBJ whole genome shotgun (WGS) entry which is preliminary data.</text>
</comment>
<dbReference type="InterPro" id="IPR027417">
    <property type="entry name" value="P-loop_NTPase"/>
</dbReference>
<evidence type="ECO:0000313" key="4">
    <source>
        <dbReference type="Proteomes" id="UP000070394"/>
    </source>
</evidence>
<dbReference type="EMBL" id="LSDA01000091">
    <property type="protein sequence ID" value="KXB57417.1"/>
    <property type="molecule type" value="Genomic_DNA"/>
</dbReference>
<accession>A0A133ZPN9</accession>
<dbReference type="PANTHER" id="PTHR40047">
    <property type="entry name" value="UPF0703 PROTEIN YCGQ"/>
    <property type="match status" value="1"/>
</dbReference>
<protein>
    <submittedName>
        <fullName evidence="3">Uncharacterized protein</fullName>
    </submittedName>
</protein>
<gene>
    <name evidence="3" type="ORF">HMPREF1866_01505</name>
</gene>
<dbReference type="Proteomes" id="UP000070394">
    <property type="component" value="Unassembled WGS sequence"/>
</dbReference>
<dbReference type="Pfam" id="PF02492">
    <property type="entry name" value="cobW"/>
    <property type="match status" value="1"/>
</dbReference>
<dbReference type="RefSeq" id="WP_060931247.1">
    <property type="nucleotide sequence ID" value="NZ_KQ959828.1"/>
</dbReference>
<organism evidence="3 4">
    <name type="scientific">Lachnoanaerobaculum saburreum</name>
    <dbReference type="NCBI Taxonomy" id="467210"/>
    <lineage>
        <taxon>Bacteria</taxon>
        <taxon>Bacillati</taxon>
        <taxon>Bacillota</taxon>
        <taxon>Clostridia</taxon>
        <taxon>Lachnospirales</taxon>
        <taxon>Lachnospiraceae</taxon>
        <taxon>Lachnoanaerobaculum</taxon>
    </lineage>
</organism>
<evidence type="ECO:0000313" key="3">
    <source>
        <dbReference type="EMBL" id="KXB57417.1"/>
    </source>
</evidence>
<dbReference type="InterPro" id="IPR048447">
    <property type="entry name" value="DUF1980_C"/>
</dbReference>